<comment type="subcellular location">
    <subcellularLocation>
        <location evidence="1">Cytoplasm</location>
        <location evidence="1">Cytoskeleton</location>
        <location evidence="1">Spindle</location>
    </subcellularLocation>
</comment>
<dbReference type="InterPro" id="IPR024395">
    <property type="entry name" value="CLASP_N_dom"/>
</dbReference>
<accession>A0AAD5JVV3</accession>
<keyword evidence="4" id="KW-0493">Microtubule</keyword>
<keyword evidence="5" id="KW-0131">Cell cycle</keyword>
<dbReference type="InterPro" id="IPR016024">
    <property type="entry name" value="ARM-type_fold"/>
</dbReference>
<feature type="region of interest" description="Disordered" evidence="6">
    <location>
        <begin position="276"/>
        <end position="366"/>
    </location>
</feature>
<dbReference type="GO" id="GO:0051301">
    <property type="term" value="P:cell division"/>
    <property type="evidence" value="ECO:0007669"/>
    <property type="project" value="UniProtKB-KW"/>
</dbReference>
<evidence type="ECO:0000256" key="2">
    <source>
        <dbReference type="ARBA" id="ARBA00009549"/>
    </source>
</evidence>
<evidence type="ECO:0000256" key="6">
    <source>
        <dbReference type="SAM" id="MobiDB-lite"/>
    </source>
</evidence>
<dbReference type="InterPro" id="IPR034085">
    <property type="entry name" value="TOG"/>
</dbReference>
<dbReference type="GO" id="GO:0008017">
    <property type="term" value="F:microtubule binding"/>
    <property type="evidence" value="ECO:0007669"/>
    <property type="project" value="TreeGrafter"/>
</dbReference>
<feature type="region of interest" description="Disordered" evidence="6">
    <location>
        <begin position="380"/>
        <end position="399"/>
    </location>
</feature>
<keyword evidence="5" id="KW-0498">Mitosis</keyword>
<dbReference type="PANTHER" id="PTHR21567">
    <property type="entry name" value="CLASP"/>
    <property type="match status" value="1"/>
</dbReference>
<keyword evidence="9" id="KW-1185">Reference proteome</keyword>
<evidence type="ECO:0000259" key="7">
    <source>
        <dbReference type="SMART" id="SM01349"/>
    </source>
</evidence>
<dbReference type="InterPro" id="IPR011989">
    <property type="entry name" value="ARM-like"/>
</dbReference>
<reference evidence="8" key="2">
    <citation type="submission" date="2023-02" db="EMBL/GenBank/DDBJ databases">
        <authorList>
            <consortium name="DOE Joint Genome Institute"/>
            <person name="Mondo S.J."/>
            <person name="Chang Y."/>
            <person name="Wang Y."/>
            <person name="Ahrendt S."/>
            <person name="Andreopoulos W."/>
            <person name="Barry K."/>
            <person name="Beard J."/>
            <person name="Benny G.L."/>
            <person name="Blankenship S."/>
            <person name="Bonito G."/>
            <person name="Cuomo C."/>
            <person name="Desiro A."/>
            <person name="Gervers K.A."/>
            <person name="Hundley H."/>
            <person name="Kuo A."/>
            <person name="LaButti K."/>
            <person name="Lang B.F."/>
            <person name="Lipzen A."/>
            <person name="O'Donnell K."/>
            <person name="Pangilinan J."/>
            <person name="Reynolds N."/>
            <person name="Sandor L."/>
            <person name="Smith M.W."/>
            <person name="Tsang A."/>
            <person name="Grigoriev I.V."/>
            <person name="Stajich J.E."/>
            <person name="Spatafora J.W."/>
        </authorList>
    </citation>
    <scope>NUCLEOTIDE SEQUENCE</scope>
    <source>
        <strain evidence="8">RSA 2281</strain>
    </source>
</reference>
<dbReference type="GO" id="GO:1990023">
    <property type="term" value="C:mitotic spindle midzone"/>
    <property type="evidence" value="ECO:0007669"/>
    <property type="project" value="TreeGrafter"/>
</dbReference>
<comment type="similarity">
    <text evidence="2">Belongs to the CLASP family.</text>
</comment>
<comment type="caution">
    <text evidence="8">The sequence shown here is derived from an EMBL/GenBank/DDBJ whole genome shotgun (WGS) entry which is preliminary data.</text>
</comment>
<evidence type="ECO:0000256" key="1">
    <source>
        <dbReference type="ARBA" id="ARBA00004186"/>
    </source>
</evidence>
<dbReference type="Proteomes" id="UP001209540">
    <property type="component" value="Unassembled WGS sequence"/>
</dbReference>
<feature type="region of interest" description="Disordered" evidence="6">
    <location>
        <begin position="779"/>
        <end position="799"/>
    </location>
</feature>
<dbReference type="AlphaFoldDB" id="A0AAD5JVV3"/>
<evidence type="ECO:0000256" key="3">
    <source>
        <dbReference type="ARBA" id="ARBA00022618"/>
    </source>
</evidence>
<gene>
    <name evidence="8" type="ORF">BDA99DRAFT_515718</name>
</gene>
<feature type="compositionally biased region" description="Low complexity" evidence="6">
    <location>
        <begin position="276"/>
        <end position="304"/>
    </location>
</feature>
<reference evidence="8" key="1">
    <citation type="journal article" date="2022" name="IScience">
        <title>Evolution of zygomycete secretomes and the origins of terrestrial fungal ecologies.</title>
        <authorList>
            <person name="Chang Y."/>
            <person name="Wang Y."/>
            <person name="Mondo S."/>
            <person name="Ahrendt S."/>
            <person name="Andreopoulos W."/>
            <person name="Barry K."/>
            <person name="Beard J."/>
            <person name="Benny G.L."/>
            <person name="Blankenship S."/>
            <person name="Bonito G."/>
            <person name="Cuomo C."/>
            <person name="Desiro A."/>
            <person name="Gervers K.A."/>
            <person name="Hundley H."/>
            <person name="Kuo A."/>
            <person name="LaButti K."/>
            <person name="Lang B.F."/>
            <person name="Lipzen A."/>
            <person name="O'Donnell K."/>
            <person name="Pangilinan J."/>
            <person name="Reynolds N."/>
            <person name="Sandor L."/>
            <person name="Smith M.E."/>
            <person name="Tsang A."/>
            <person name="Grigoriev I.V."/>
            <person name="Stajich J.E."/>
            <person name="Spatafora J.W."/>
        </authorList>
    </citation>
    <scope>NUCLEOTIDE SEQUENCE</scope>
    <source>
        <strain evidence="8">RSA 2281</strain>
    </source>
</reference>
<dbReference type="SUPFAM" id="SSF48371">
    <property type="entry name" value="ARM repeat"/>
    <property type="match status" value="1"/>
</dbReference>
<evidence type="ECO:0000256" key="5">
    <source>
        <dbReference type="ARBA" id="ARBA00022776"/>
    </source>
</evidence>
<sequence>MKETERYLTSMLKHFDGKESDTNWEVREQTINRLREIVQSTIIPEEKVNLARYIRSYGEAIGHSVQSLRTTLALSALGLVEDIGVQLGYDLDPFTTDLLFLRLFRCASTTKKIIAIHAKDACNSYLSNIPYRFRIVQHITEVMGEKNIQLRHYATLYLKTILETHTREGNSGNMIEKSGGLDLVEKAMKKGLSDASPMVREAWRQVFSILQIHWPERTSRLMQSLDTNVQKSLDKISVTKTTTSTKPIMKRPSSYRSSLSSVSSFSTVSTVSTCSSWSSASSSLSARSTGSSTSRPSSRSRLYSQPTLRTNSPLASSQKSFNVPSPSKSSSSLRTTTREKYTQLASLPPPIRVPRKRVLEEEEGKEDKDIVKMKTQRYNIEEEEEDKSIPSDHSMNNNTHHINQYHYEQQQQQQQTRPFNSQLAMATLLQMLKSDDINSNCRAIRRLSEKLKGFSNVYGCGSFVLPNDVPSTTDLQPILINYISREKTKDHKFWKTLMSWDCVVGIYTRVLSLQHYIPALILASQDISFSLNHHTDNNNNNRHGTFQSHSSSSTQIKDTCRIGIGRLRMYLGAYDTQLPKHLLETLDQTRFHFQDQKQQQQAIVLYLVEWMDELVCEYVGLGKDKEDDQDKEETFLLQVKEGSDVYFEEEGHPAYPWFDDETNIQEAMSQCLSLLEVTRQQEQEGKDGSGLVAKTLTTLVGRLRLSNERVFDPFSERFELAMQPSTCGSPQKDPAINIESPLLMCQDWKFDDTIVDTIPDEEESSGATQEFSKMDLQTNKNFTTGYSGGQQQQQQHTTVADLELQQEPQEKLDQNNHQKLKDVLIRSLEEPTLTLEKWTLWQNISSRSPVIHMETSDYFTLWTSHDTSSGPFIMLLEKVMASVVSSERDETMAIEALRLVKSLLRHQPAVLKYYQQMTTNKEEENCTLSIAYLLAEVLQRATTSPLIKLSSLAETTFVELLSVLSDKQKLQIIWSLLREWLENNEQKSAVRALFVYLSKTVSKVERISLESSLDPSILIKGYNHAELIVRRACVQSIVEIYKILGEGFLKTYLSPSLRIDQIDLLRHYINMTMKDGLL</sequence>
<evidence type="ECO:0000313" key="8">
    <source>
        <dbReference type="EMBL" id="KAI9257161.1"/>
    </source>
</evidence>
<name>A0AAD5JVV3_9FUNG</name>
<dbReference type="Gene3D" id="1.25.10.10">
    <property type="entry name" value="Leucine-rich Repeat Variant"/>
    <property type="match status" value="1"/>
</dbReference>
<feature type="compositionally biased region" description="Polar residues" evidence="6">
    <location>
        <begin position="305"/>
        <end position="323"/>
    </location>
</feature>
<dbReference type="PANTHER" id="PTHR21567:SF9">
    <property type="entry name" value="CLIP-ASSOCIATING PROTEIN"/>
    <property type="match status" value="1"/>
</dbReference>
<dbReference type="EMBL" id="JAIXMP010000020">
    <property type="protein sequence ID" value="KAI9257161.1"/>
    <property type="molecule type" value="Genomic_DNA"/>
</dbReference>
<dbReference type="GO" id="GO:0005876">
    <property type="term" value="C:spindle microtubule"/>
    <property type="evidence" value="ECO:0007669"/>
    <property type="project" value="TreeGrafter"/>
</dbReference>
<dbReference type="GO" id="GO:0005815">
    <property type="term" value="C:microtubule organizing center"/>
    <property type="evidence" value="ECO:0007669"/>
    <property type="project" value="TreeGrafter"/>
</dbReference>
<dbReference type="Pfam" id="PF12348">
    <property type="entry name" value="CLASP_N"/>
    <property type="match status" value="1"/>
</dbReference>
<proteinExistence type="inferred from homology"/>
<protein>
    <submittedName>
        <fullName evidence="8">Clasp N terminal-domain-containing protein</fullName>
    </submittedName>
</protein>
<keyword evidence="3" id="KW-0132">Cell division</keyword>
<dbReference type="SMART" id="SM01349">
    <property type="entry name" value="TOG"/>
    <property type="match status" value="1"/>
</dbReference>
<dbReference type="GO" id="GO:0090307">
    <property type="term" value="P:mitotic spindle assembly"/>
    <property type="evidence" value="ECO:0007669"/>
    <property type="project" value="TreeGrafter"/>
</dbReference>
<dbReference type="GO" id="GO:0005881">
    <property type="term" value="C:cytoplasmic microtubule"/>
    <property type="evidence" value="ECO:0007669"/>
    <property type="project" value="TreeGrafter"/>
</dbReference>
<organism evidence="8 9">
    <name type="scientific">Phascolomyces articulosus</name>
    <dbReference type="NCBI Taxonomy" id="60185"/>
    <lineage>
        <taxon>Eukaryota</taxon>
        <taxon>Fungi</taxon>
        <taxon>Fungi incertae sedis</taxon>
        <taxon>Mucoromycota</taxon>
        <taxon>Mucoromycotina</taxon>
        <taxon>Mucoromycetes</taxon>
        <taxon>Mucorales</taxon>
        <taxon>Lichtheimiaceae</taxon>
        <taxon>Phascolomyces</taxon>
    </lineage>
</organism>
<evidence type="ECO:0000313" key="9">
    <source>
        <dbReference type="Proteomes" id="UP001209540"/>
    </source>
</evidence>
<feature type="domain" description="TOG" evidence="7">
    <location>
        <begin position="2"/>
        <end position="247"/>
    </location>
</feature>
<evidence type="ECO:0000256" key="4">
    <source>
        <dbReference type="ARBA" id="ARBA00022701"/>
    </source>
</evidence>